<dbReference type="Proteomes" id="UP000053989">
    <property type="component" value="Unassembled WGS sequence"/>
</dbReference>
<keyword evidence="2" id="KW-1185">Reference proteome</keyword>
<name>A0A0C3DYQ8_9AGAM</name>
<reference evidence="2" key="2">
    <citation type="submission" date="2015-01" db="EMBL/GenBank/DDBJ databases">
        <title>Evolutionary Origins and Diversification of the Mycorrhizal Mutualists.</title>
        <authorList>
            <consortium name="DOE Joint Genome Institute"/>
            <consortium name="Mycorrhizal Genomics Consortium"/>
            <person name="Kohler A."/>
            <person name="Kuo A."/>
            <person name="Nagy L.G."/>
            <person name="Floudas D."/>
            <person name="Copeland A."/>
            <person name="Barry K.W."/>
            <person name="Cichocki N."/>
            <person name="Veneault-Fourrey C."/>
            <person name="LaButti K."/>
            <person name="Lindquist E.A."/>
            <person name="Lipzen A."/>
            <person name="Lundell T."/>
            <person name="Morin E."/>
            <person name="Murat C."/>
            <person name="Riley R."/>
            <person name="Ohm R."/>
            <person name="Sun H."/>
            <person name="Tunlid A."/>
            <person name="Henrissat B."/>
            <person name="Grigoriev I.V."/>
            <person name="Hibbett D.S."/>
            <person name="Martin F."/>
        </authorList>
    </citation>
    <scope>NUCLEOTIDE SEQUENCE [LARGE SCALE GENOMIC DNA]</scope>
    <source>
        <strain evidence="2">Foug A</strain>
    </source>
</reference>
<dbReference type="HOGENOM" id="CLU_1705297_0_0_1"/>
<protein>
    <submittedName>
        <fullName evidence="1">Uncharacterized protein</fullName>
    </submittedName>
</protein>
<reference evidence="1 2" key="1">
    <citation type="submission" date="2014-04" db="EMBL/GenBank/DDBJ databases">
        <authorList>
            <consortium name="DOE Joint Genome Institute"/>
            <person name="Kuo A."/>
            <person name="Kohler A."/>
            <person name="Nagy L.G."/>
            <person name="Floudas D."/>
            <person name="Copeland A."/>
            <person name="Barry K.W."/>
            <person name="Cichocki N."/>
            <person name="Veneault-Fourrey C."/>
            <person name="LaButti K."/>
            <person name="Lindquist E.A."/>
            <person name="Lipzen A."/>
            <person name="Lundell T."/>
            <person name="Morin E."/>
            <person name="Murat C."/>
            <person name="Sun H."/>
            <person name="Tunlid A."/>
            <person name="Henrissat B."/>
            <person name="Grigoriev I.V."/>
            <person name="Hibbett D.S."/>
            <person name="Martin F."/>
            <person name="Nordberg H.P."/>
            <person name="Cantor M.N."/>
            <person name="Hua S.X."/>
        </authorList>
    </citation>
    <scope>NUCLEOTIDE SEQUENCE [LARGE SCALE GENOMIC DNA]</scope>
    <source>
        <strain evidence="1 2">Foug A</strain>
    </source>
</reference>
<evidence type="ECO:0000313" key="2">
    <source>
        <dbReference type="Proteomes" id="UP000053989"/>
    </source>
</evidence>
<dbReference type="EMBL" id="KN822021">
    <property type="protein sequence ID" value="KIM65665.1"/>
    <property type="molecule type" value="Genomic_DNA"/>
</dbReference>
<evidence type="ECO:0000313" key="1">
    <source>
        <dbReference type="EMBL" id="KIM65665.1"/>
    </source>
</evidence>
<proteinExistence type="predicted"/>
<gene>
    <name evidence="1" type="ORF">SCLCIDRAFT_1157979</name>
</gene>
<sequence length="154" mass="17292">MEREQVMSNGGVVNRRTKVFEFADDETTSYAILSHRWTQEVDYRRSSTWQRWKRTNKMRSVNGLDTRRSLLAVNRRRRMSSSGCGSIRAASTSEAAQSCPRLSIPCIGGMKTRGCAMRTFTTSAHPFLVDPAGRCIPISTAGRSGSHVGGRYRR</sequence>
<organism evidence="1 2">
    <name type="scientific">Scleroderma citrinum Foug A</name>
    <dbReference type="NCBI Taxonomy" id="1036808"/>
    <lineage>
        <taxon>Eukaryota</taxon>
        <taxon>Fungi</taxon>
        <taxon>Dikarya</taxon>
        <taxon>Basidiomycota</taxon>
        <taxon>Agaricomycotina</taxon>
        <taxon>Agaricomycetes</taxon>
        <taxon>Agaricomycetidae</taxon>
        <taxon>Boletales</taxon>
        <taxon>Sclerodermatineae</taxon>
        <taxon>Sclerodermataceae</taxon>
        <taxon>Scleroderma</taxon>
    </lineage>
</organism>
<accession>A0A0C3DYQ8</accession>
<dbReference type="InParanoid" id="A0A0C3DYQ8"/>
<dbReference type="AlphaFoldDB" id="A0A0C3DYQ8"/>